<protein>
    <submittedName>
        <fullName evidence="2">Cell division coordinator CpoB</fullName>
    </submittedName>
</protein>
<gene>
    <name evidence="2" type="primary">cpoB_2</name>
    <name evidence="2" type="ORF">Hsar01_00981</name>
</gene>
<name>A0ABP9UJH3_9BACT</name>
<comment type="caution">
    <text evidence="2">The sequence shown here is derived from an EMBL/GenBank/DDBJ whole genome shotgun (WGS) entry which is preliminary data.</text>
</comment>
<dbReference type="RefSeq" id="WP_353565918.1">
    <property type="nucleotide sequence ID" value="NZ_BAABRI010000004.1"/>
</dbReference>
<feature type="signal peptide" evidence="1">
    <location>
        <begin position="1"/>
        <end position="18"/>
    </location>
</feature>
<dbReference type="GO" id="GO:0051301">
    <property type="term" value="P:cell division"/>
    <property type="evidence" value="ECO:0007669"/>
    <property type="project" value="UniProtKB-KW"/>
</dbReference>
<feature type="chain" id="PRO_5047123218" evidence="1">
    <location>
        <begin position="19"/>
        <end position="308"/>
    </location>
</feature>
<evidence type="ECO:0000313" key="2">
    <source>
        <dbReference type="EMBL" id="GAA5481770.1"/>
    </source>
</evidence>
<keyword evidence="3" id="KW-1185">Reference proteome</keyword>
<dbReference type="SUPFAM" id="SSF48452">
    <property type="entry name" value="TPR-like"/>
    <property type="match status" value="1"/>
</dbReference>
<accession>A0ABP9UJH3</accession>
<dbReference type="SMART" id="SM00028">
    <property type="entry name" value="TPR"/>
    <property type="match status" value="3"/>
</dbReference>
<reference evidence="2 3" key="1">
    <citation type="submission" date="2024-02" db="EMBL/GenBank/DDBJ databases">
        <title>Haloferula sargassicola NBRC 104335.</title>
        <authorList>
            <person name="Ichikawa N."/>
            <person name="Katano-Makiyama Y."/>
            <person name="Hidaka K."/>
        </authorList>
    </citation>
    <scope>NUCLEOTIDE SEQUENCE [LARGE SCALE GENOMIC DNA]</scope>
    <source>
        <strain evidence="2 3">NBRC 104335</strain>
    </source>
</reference>
<dbReference type="InterPro" id="IPR011990">
    <property type="entry name" value="TPR-like_helical_dom_sf"/>
</dbReference>
<proteinExistence type="predicted"/>
<keyword evidence="2" id="KW-0132">Cell division</keyword>
<dbReference type="InterPro" id="IPR019734">
    <property type="entry name" value="TPR_rpt"/>
</dbReference>
<dbReference type="Pfam" id="PF13174">
    <property type="entry name" value="TPR_6"/>
    <property type="match status" value="1"/>
</dbReference>
<dbReference type="Pfam" id="PF13432">
    <property type="entry name" value="TPR_16"/>
    <property type="match status" value="1"/>
</dbReference>
<dbReference type="Proteomes" id="UP001476282">
    <property type="component" value="Unassembled WGS sequence"/>
</dbReference>
<sequence length="308" mass="33804">MRSRLALFPIIVLLASCADDSNLPPMVSAGSSDNGRAEALFAEAQSAENAGKTKKAVKLYDEIADKIALSQKAPEARFRQAKLLDQMGETEDAFDAYQAVISRYQGSGLYREAFDRQREMAFSAADGGIKSSFLGLKSNLPSKKIIEMLQKVAANAPRSATAAKAAYKIGDIYASDGKISESVEAFRKVVIDYSNYPEAPEAQFRIGEVLLTEAREGNQDQANLDRAEEAFRDYLSQWPGHRRNAQARKLLSSIGGRDIQNTFDIAKFYEKKGDTPSAVLYYKEVVRRAKSGDLHDKAQARLSALGGN</sequence>
<keyword evidence="2" id="KW-0131">Cell cycle</keyword>
<dbReference type="EMBL" id="BAABRI010000004">
    <property type="protein sequence ID" value="GAA5481770.1"/>
    <property type="molecule type" value="Genomic_DNA"/>
</dbReference>
<evidence type="ECO:0000313" key="3">
    <source>
        <dbReference type="Proteomes" id="UP001476282"/>
    </source>
</evidence>
<dbReference type="Gene3D" id="1.25.40.10">
    <property type="entry name" value="Tetratricopeptide repeat domain"/>
    <property type="match status" value="2"/>
</dbReference>
<keyword evidence="1" id="KW-0732">Signal</keyword>
<dbReference type="PROSITE" id="PS51257">
    <property type="entry name" value="PROKAR_LIPOPROTEIN"/>
    <property type="match status" value="1"/>
</dbReference>
<evidence type="ECO:0000256" key="1">
    <source>
        <dbReference type="SAM" id="SignalP"/>
    </source>
</evidence>
<organism evidence="2 3">
    <name type="scientific">Haloferula sargassicola</name>
    <dbReference type="NCBI Taxonomy" id="490096"/>
    <lineage>
        <taxon>Bacteria</taxon>
        <taxon>Pseudomonadati</taxon>
        <taxon>Verrucomicrobiota</taxon>
        <taxon>Verrucomicrobiia</taxon>
        <taxon>Verrucomicrobiales</taxon>
        <taxon>Verrucomicrobiaceae</taxon>
        <taxon>Haloferula</taxon>
    </lineage>
</organism>